<organism evidence="1 2">
    <name type="scientific">Geomicrobium sediminis</name>
    <dbReference type="NCBI Taxonomy" id="1347788"/>
    <lineage>
        <taxon>Bacteria</taxon>
        <taxon>Bacillati</taxon>
        <taxon>Bacillota</taxon>
        <taxon>Bacilli</taxon>
        <taxon>Bacillales</taxon>
        <taxon>Geomicrobium</taxon>
    </lineage>
</organism>
<protein>
    <recommendedName>
        <fullName evidence="3">DUF2797 domain-containing protein</fullName>
    </recommendedName>
</protein>
<name>A0ABS2PEQ0_9BACL</name>
<evidence type="ECO:0000313" key="1">
    <source>
        <dbReference type="EMBL" id="MBM7633903.1"/>
    </source>
</evidence>
<keyword evidence="2" id="KW-1185">Reference proteome</keyword>
<gene>
    <name evidence="1" type="ORF">JOD17_002999</name>
</gene>
<proteinExistence type="predicted"/>
<evidence type="ECO:0000313" key="2">
    <source>
        <dbReference type="Proteomes" id="UP000741863"/>
    </source>
</evidence>
<dbReference type="EMBL" id="JAFBEC010000008">
    <property type="protein sequence ID" value="MBM7633903.1"/>
    <property type="molecule type" value="Genomic_DNA"/>
</dbReference>
<comment type="caution">
    <text evidence="1">The sequence shown here is derived from an EMBL/GenBank/DDBJ whole genome shotgun (WGS) entry which is preliminary data.</text>
</comment>
<dbReference type="Proteomes" id="UP000741863">
    <property type="component" value="Unassembled WGS sequence"/>
</dbReference>
<reference evidence="1 2" key="1">
    <citation type="submission" date="2021-01" db="EMBL/GenBank/DDBJ databases">
        <title>Genomic Encyclopedia of Type Strains, Phase IV (KMG-IV): sequencing the most valuable type-strain genomes for metagenomic binning, comparative biology and taxonomic classification.</title>
        <authorList>
            <person name="Goeker M."/>
        </authorList>
    </citation>
    <scope>NUCLEOTIDE SEQUENCE [LARGE SCALE GENOMIC DNA]</scope>
    <source>
        <strain evidence="1 2">DSM 25540</strain>
    </source>
</reference>
<sequence length="66" mass="7551">MHCPNCMWKDIGKIGANQYYCWKCCIELVVKGSTLSVYQVEEDGSLVSLDDVFSEAERCIEHEQSM</sequence>
<evidence type="ECO:0008006" key="3">
    <source>
        <dbReference type="Google" id="ProtNLM"/>
    </source>
</evidence>
<accession>A0ABS2PEQ0</accession>